<dbReference type="Pfam" id="PF00149">
    <property type="entry name" value="Metallophos"/>
    <property type="match status" value="1"/>
</dbReference>
<protein>
    <submittedName>
        <fullName evidence="2">Metallophosphoesterase</fullName>
    </submittedName>
</protein>
<feature type="domain" description="Calcineurin-like phosphoesterase" evidence="1">
    <location>
        <begin position="8"/>
        <end position="193"/>
    </location>
</feature>
<name>B8IMN2_METNO</name>
<dbReference type="HOGENOM" id="CLU_023125_4_1_5"/>
<dbReference type="CDD" id="cd00144">
    <property type="entry name" value="MPP_PPP_family"/>
    <property type="match status" value="1"/>
</dbReference>
<dbReference type="EMBL" id="CP001349">
    <property type="protein sequence ID" value="ACL60225.1"/>
    <property type="molecule type" value="Genomic_DNA"/>
</dbReference>
<dbReference type="PANTHER" id="PTHR42850:SF4">
    <property type="entry name" value="ZINC-DEPENDENT ENDOPOLYPHOSPHATASE"/>
    <property type="match status" value="1"/>
</dbReference>
<dbReference type="InterPro" id="IPR004843">
    <property type="entry name" value="Calcineurin-like_PHP"/>
</dbReference>
<dbReference type="GO" id="GO:0016791">
    <property type="term" value="F:phosphatase activity"/>
    <property type="evidence" value="ECO:0007669"/>
    <property type="project" value="TreeGrafter"/>
</dbReference>
<organism evidence="2 3">
    <name type="scientific">Methylobacterium nodulans (strain LMG 21967 / CNCM I-2342 / ORS 2060)</name>
    <dbReference type="NCBI Taxonomy" id="460265"/>
    <lineage>
        <taxon>Bacteria</taxon>
        <taxon>Pseudomonadati</taxon>
        <taxon>Pseudomonadota</taxon>
        <taxon>Alphaproteobacteria</taxon>
        <taxon>Hyphomicrobiales</taxon>
        <taxon>Methylobacteriaceae</taxon>
        <taxon>Methylobacterium</taxon>
    </lineage>
</organism>
<proteinExistence type="predicted"/>
<dbReference type="InterPro" id="IPR029052">
    <property type="entry name" value="Metallo-depent_PP-like"/>
</dbReference>
<evidence type="ECO:0000259" key="1">
    <source>
        <dbReference type="Pfam" id="PF00149"/>
    </source>
</evidence>
<dbReference type="KEGG" id="mno:Mnod_5380"/>
<sequence length="221" mass="24406">MDGNGLTYVIGDIHGCADLLDRLLTQIEEHRAGRPRHLVCLGDYVDRGPDSARVIATLRRLQDREPDRVICLMGNHEAMLLGALSGADEPLWLFNGGRTVLASYGVSRVDQLPRGDLDWIAALPTLHEDAARWYVHAGFRPGRPAPDPDPNQRLWIREPFLSADYDFGKHVVHGHTPVRSGRPEVRRHRTNLDTGAVFGGALTAGVFTPERGPALAFLQVS</sequence>
<dbReference type="GO" id="GO:0008803">
    <property type="term" value="F:bis(5'-nucleosyl)-tetraphosphatase (symmetrical) activity"/>
    <property type="evidence" value="ECO:0007669"/>
    <property type="project" value="TreeGrafter"/>
</dbReference>
<dbReference type="AlphaFoldDB" id="B8IMN2"/>
<dbReference type="OrthoDB" id="9807890at2"/>
<dbReference type="GO" id="GO:0110154">
    <property type="term" value="P:RNA decapping"/>
    <property type="evidence" value="ECO:0007669"/>
    <property type="project" value="TreeGrafter"/>
</dbReference>
<evidence type="ECO:0000313" key="2">
    <source>
        <dbReference type="EMBL" id="ACL60225.1"/>
    </source>
</evidence>
<accession>B8IMN2</accession>
<dbReference type="PANTHER" id="PTHR42850">
    <property type="entry name" value="METALLOPHOSPHOESTERASE"/>
    <property type="match status" value="1"/>
</dbReference>
<gene>
    <name evidence="2" type="ordered locus">Mnod_5380</name>
</gene>
<dbReference type="SUPFAM" id="SSF56300">
    <property type="entry name" value="Metallo-dependent phosphatases"/>
    <property type="match status" value="1"/>
</dbReference>
<dbReference type="Gene3D" id="3.60.21.10">
    <property type="match status" value="1"/>
</dbReference>
<keyword evidence="3" id="KW-1185">Reference proteome</keyword>
<dbReference type="InterPro" id="IPR050126">
    <property type="entry name" value="Ap4A_hydrolase"/>
</dbReference>
<dbReference type="RefSeq" id="WP_015931834.1">
    <property type="nucleotide sequence ID" value="NC_011894.1"/>
</dbReference>
<dbReference type="STRING" id="460265.Mnod_5380"/>
<dbReference type="Proteomes" id="UP000008207">
    <property type="component" value="Chromosome"/>
</dbReference>
<evidence type="ECO:0000313" key="3">
    <source>
        <dbReference type="Proteomes" id="UP000008207"/>
    </source>
</evidence>
<reference evidence="2 3" key="1">
    <citation type="submission" date="2009-01" db="EMBL/GenBank/DDBJ databases">
        <title>Complete sequence of chromosome of Methylobacterium nodulans ORS 2060.</title>
        <authorList>
            <consortium name="US DOE Joint Genome Institute"/>
            <person name="Lucas S."/>
            <person name="Copeland A."/>
            <person name="Lapidus A."/>
            <person name="Glavina del Rio T."/>
            <person name="Dalin E."/>
            <person name="Tice H."/>
            <person name="Bruce D."/>
            <person name="Goodwin L."/>
            <person name="Pitluck S."/>
            <person name="Sims D."/>
            <person name="Brettin T."/>
            <person name="Detter J.C."/>
            <person name="Han C."/>
            <person name="Larimer F."/>
            <person name="Land M."/>
            <person name="Hauser L."/>
            <person name="Kyrpides N."/>
            <person name="Ivanova N."/>
            <person name="Marx C.J."/>
            <person name="Richardson P."/>
        </authorList>
    </citation>
    <scope>NUCLEOTIDE SEQUENCE [LARGE SCALE GENOMIC DNA]</scope>
    <source>
        <strain evidence="3">LMG 21967 / CNCM I-2342 / ORS 2060</strain>
    </source>
</reference>
<dbReference type="eggNOG" id="COG0639">
    <property type="taxonomic scope" value="Bacteria"/>
</dbReference>
<dbReference type="GO" id="GO:0005737">
    <property type="term" value="C:cytoplasm"/>
    <property type="evidence" value="ECO:0007669"/>
    <property type="project" value="TreeGrafter"/>
</dbReference>